<evidence type="ECO:0000313" key="2">
    <source>
        <dbReference type="Proteomes" id="UP000612585"/>
    </source>
</evidence>
<keyword evidence="2" id="KW-1185">Reference proteome</keyword>
<comment type="caution">
    <text evidence="1">The sequence shown here is derived from an EMBL/GenBank/DDBJ whole genome shotgun (WGS) entry which is preliminary data.</text>
</comment>
<protein>
    <recommendedName>
        <fullName evidence="3">WXG100 family type VII secretion target</fullName>
    </recommendedName>
</protein>
<dbReference type="Pfam" id="PF06013">
    <property type="entry name" value="WXG100"/>
    <property type="match status" value="1"/>
</dbReference>
<dbReference type="Gene3D" id="1.10.287.1060">
    <property type="entry name" value="ESAT-6-like"/>
    <property type="match status" value="1"/>
</dbReference>
<name>A0A8J3Z6R3_9ACTN</name>
<evidence type="ECO:0008006" key="3">
    <source>
        <dbReference type="Google" id="ProtNLM"/>
    </source>
</evidence>
<dbReference type="SUPFAM" id="SSF140453">
    <property type="entry name" value="EsxAB dimer-like"/>
    <property type="match status" value="1"/>
</dbReference>
<reference evidence="1" key="1">
    <citation type="submission" date="2021-01" db="EMBL/GenBank/DDBJ databases">
        <title>Whole genome shotgun sequence of Virgisporangium aurantiacum NBRC 16421.</title>
        <authorList>
            <person name="Komaki H."/>
            <person name="Tamura T."/>
        </authorList>
    </citation>
    <scope>NUCLEOTIDE SEQUENCE</scope>
    <source>
        <strain evidence="1">NBRC 16421</strain>
    </source>
</reference>
<dbReference type="EMBL" id="BOPG01000023">
    <property type="protein sequence ID" value="GIJ55955.1"/>
    <property type="molecule type" value="Genomic_DNA"/>
</dbReference>
<dbReference type="AlphaFoldDB" id="A0A8J3Z6R3"/>
<proteinExistence type="predicted"/>
<sequence length="117" mass="12307">MAQGFSAESGDLNRISTDCSTAADTLTAEFTALRNELEPLRELWVGQGGTAFDTVRTNLDEQLGRLNLALRVISEALGSAGTDYTITDEELQSEMRNAGASVEALETAAALNPAGGN</sequence>
<dbReference type="InterPro" id="IPR036689">
    <property type="entry name" value="ESAT-6-like_sf"/>
</dbReference>
<accession>A0A8J3Z6R3</accession>
<dbReference type="RefSeq" id="WP_203993518.1">
    <property type="nucleotide sequence ID" value="NZ_BOPG01000023.1"/>
</dbReference>
<dbReference type="Proteomes" id="UP000612585">
    <property type="component" value="Unassembled WGS sequence"/>
</dbReference>
<gene>
    <name evidence="1" type="ORF">Vau01_034710</name>
</gene>
<dbReference type="InterPro" id="IPR010310">
    <property type="entry name" value="T7SS_ESAT-6-like"/>
</dbReference>
<dbReference type="NCBIfam" id="TIGR03930">
    <property type="entry name" value="WXG100_ESAT6"/>
    <property type="match status" value="1"/>
</dbReference>
<evidence type="ECO:0000313" key="1">
    <source>
        <dbReference type="EMBL" id="GIJ55955.1"/>
    </source>
</evidence>
<organism evidence="1 2">
    <name type="scientific">Virgisporangium aurantiacum</name>
    <dbReference type="NCBI Taxonomy" id="175570"/>
    <lineage>
        <taxon>Bacteria</taxon>
        <taxon>Bacillati</taxon>
        <taxon>Actinomycetota</taxon>
        <taxon>Actinomycetes</taxon>
        <taxon>Micromonosporales</taxon>
        <taxon>Micromonosporaceae</taxon>
        <taxon>Virgisporangium</taxon>
    </lineage>
</organism>